<evidence type="ECO:0000256" key="1">
    <source>
        <dbReference type="ARBA" id="ARBA00022801"/>
    </source>
</evidence>
<name>A0ABP7FA51_9ACTN</name>
<evidence type="ECO:0000259" key="2">
    <source>
        <dbReference type="SMART" id="SM00331"/>
    </source>
</evidence>
<accession>A0ABP7FA51</accession>
<protein>
    <submittedName>
        <fullName evidence="3">PP2C family protein-serine/threonine phosphatase</fullName>
    </submittedName>
</protein>
<dbReference type="SMART" id="SM00331">
    <property type="entry name" value="PP2C_SIG"/>
    <property type="match status" value="1"/>
</dbReference>
<dbReference type="InterPro" id="IPR036457">
    <property type="entry name" value="PPM-type-like_dom_sf"/>
</dbReference>
<reference evidence="4" key="1">
    <citation type="journal article" date="2019" name="Int. J. Syst. Evol. Microbiol.">
        <title>The Global Catalogue of Microorganisms (GCM) 10K type strain sequencing project: providing services to taxonomists for standard genome sequencing and annotation.</title>
        <authorList>
            <consortium name="The Broad Institute Genomics Platform"/>
            <consortium name="The Broad Institute Genome Sequencing Center for Infectious Disease"/>
            <person name="Wu L."/>
            <person name="Ma J."/>
        </authorList>
    </citation>
    <scope>NUCLEOTIDE SEQUENCE [LARGE SCALE GENOMIC DNA]</scope>
    <source>
        <strain evidence="4">JCM 30846</strain>
    </source>
</reference>
<dbReference type="RefSeq" id="WP_345646930.1">
    <property type="nucleotide sequence ID" value="NZ_BAABEP010000018.1"/>
</dbReference>
<dbReference type="PANTHER" id="PTHR43156">
    <property type="entry name" value="STAGE II SPORULATION PROTEIN E-RELATED"/>
    <property type="match status" value="1"/>
</dbReference>
<gene>
    <name evidence="3" type="ORF">GCM10023082_31390</name>
</gene>
<dbReference type="InterPro" id="IPR001932">
    <property type="entry name" value="PPM-type_phosphatase-like_dom"/>
</dbReference>
<dbReference type="Pfam" id="PF07228">
    <property type="entry name" value="SpoIIE"/>
    <property type="match status" value="1"/>
</dbReference>
<dbReference type="SUPFAM" id="SSF81606">
    <property type="entry name" value="PP2C-like"/>
    <property type="match status" value="1"/>
</dbReference>
<dbReference type="Proteomes" id="UP001499884">
    <property type="component" value="Unassembled WGS sequence"/>
</dbReference>
<dbReference type="PANTHER" id="PTHR43156:SF2">
    <property type="entry name" value="STAGE II SPORULATION PROTEIN E"/>
    <property type="match status" value="1"/>
</dbReference>
<comment type="caution">
    <text evidence="3">The sequence shown here is derived from an EMBL/GenBank/DDBJ whole genome shotgun (WGS) entry which is preliminary data.</text>
</comment>
<organism evidence="3 4">
    <name type="scientific">Streptomyces tremellae</name>
    <dbReference type="NCBI Taxonomy" id="1124239"/>
    <lineage>
        <taxon>Bacteria</taxon>
        <taxon>Bacillati</taxon>
        <taxon>Actinomycetota</taxon>
        <taxon>Actinomycetes</taxon>
        <taxon>Kitasatosporales</taxon>
        <taxon>Streptomycetaceae</taxon>
        <taxon>Streptomyces</taxon>
    </lineage>
</organism>
<evidence type="ECO:0000313" key="4">
    <source>
        <dbReference type="Proteomes" id="UP001499884"/>
    </source>
</evidence>
<dbReference type="EMBL" id="BAABEP010000018">
    <property type="protein sequence ID" value="GAA3731446.1"/>
    <property type="molecule type" value="Genomic_DNA"/>
</dbReference>
<keyword evidence="4" id="KW-1185">Reference proteome</keyword>
<dbReference type="InterPro" id="IPR052016">
    <property type="entry name" value="Bact_Sigma-Reg"/>
</dbReference>
<dbReference type="Gene3D" id="3.60.40.10">
    <property type="entry name" value="PPM-type phosphatase domain"/>
    <property type="match status" value="1"/>
</dbReference>
<sequence length="281" mass="28960">MYRSGTADDGEELLAELQSLTTQARKLAEMQRSRVELAVALQRGMLPRELPQPPGVRLAVGYVPANHGLNVGGDWYDVFALPDGRVGMSVGDVQGHNIEAAAFMGQVRVCLRALASVTGDPGELLARTNDLLVSLGADLFATCTFLLLDPAEGTLDCARAGHIPHVWATADGAAGVDDGEGGPPLGVLHGAEYPVTRHRIATGGVFVLLTDGVVEGPSLVLEEGLRQVMALASTAAVEGGDIDALVASVMRLAGTVGHEDDAAVLVVGHDGGAARPGPPGE</sequence>
<keyword evidence="1" id="KW-0378">Hydrolase</keyword>
<feature type="domain" description="PPM-type phosphatase" evidence="2">
    <location>
        <begin position="56"/>
        <end position="269"/>
    </location>
</feature>
<proteinExistence type="predicted"/>
<evidence type="ECO:0000313" key="3">
    <source>
        <dbReference type="EMBL" id="GAA3731446.1"/>
    </source>
</evidence>